<keyword evidence="10" id="KW-0479">Metal-binding</keyword>
<dbReference type="GO" id="GO:0005783">
    <property type="term" value="C:endoplasmic reticulum"/>
    <property type="evidence" value="ECO:0007669"/>
    <property type="project" value="UniProtKB-SubCell"/>
</dbReference>
<dbReference type="GO" id="GO:0043171">
    <property type="term" value="P:peptide catabolic process"/>
    <property type="evidence" value="ECO:0007669"/>
    <property type="project" value="TreeGrafter"/>
</dbReference>
<keyword evidence="16" id="KW-0482">Metalloprotease</keyword>
<keyword evidence="15" id="KW-0333">Golgi apparatus</keyword>
<evidence type="ECO:0000256" key="19">
    <source>
        <dbReference type="ARBA" id="ARBA00023228"/>
    </source>
</evidence>
<evidence type="ECO:0000256" key="6">
    <source>
        <dbReference type="ARBA" id="ARBA00014116"/>
    </source>
</evidence>
<evidence type="ECO:0000256" key="15">
    <source>
        <dbReference type="ARBA" id="ARBA00023034"/>
    </source>
</evidence>
<dbReference type="OrthoDB" id="10013407at2759"/>
<dbReference type="GO" id="GO:0005615">
    <property type="term" value="C:extracellular space"/>
    <property type="evidence" value="ECO:0007669"/>
    <property type="project" value="TreeGrafter"/>
</dbReference>
<gene>
    <name evidence="23" type="ORF">HPB48_005546</name>
</gene>
<dbReference type="GO" id="GO:0005764">
    <property type="term" value="C:lysosome"/>
    <property type="evidence" value="ECO:0007669"/>
    <property type="project" value="UniProtKB-SubCell"/>
</dbReference>
<keyword evidence="7" id="KW-0964">Secreted</keyword>
<evidence type="ECO:0000256" key="18">
    <source>
        <dbReference type="ARBA" id="ARBA00023180"/>
    </source>
</evidence>
<dbReference type="OMA" id="MCKERFV"/>
<evidence type="ECO:0000256" key="10">
    <source>
        <dbReference type="ARBA" id="ARBA00022723"/>
    </source>
</evidence>
<keyword evidence="9" id="KW-0645">Protease</keyword>
<dbReference type="AlphaFoldDB" id="A0A9J6GKZ5"/>
<evidence type="ECO:0000256" key="9">
    <source>
        <dbReference type="ARBA" id="ARBA00022670"/>
    </source>
</evidence>
<dbReference type="PANTHER" id="PTHR12053">
    <property type="entry name" value="PROTEASE FAMILY M28 PLASMA GLUTAMATE CARBOXYPEPTIDASE-RELATED"/>
    <property type="match status" value="1"/>
</dbReference>
<evidence type="ECO:0000256" key="13">
    <source>
        <dbReference type="ARBA" id="ARBA00022824"/>
    </source>
</evidence>
<keyword evidence="18" id="KW-0325">Glycoprotein</keyword>
<evidence type="ECO:0000256" key="5">
    <source>
        <dbReference type="ARBA" id="ARBA00010918"/>
    </source>
</evidence>
<accession>A0A9J6GKZ5</accession>
<evidence type="ECO:0000256" key="17">
    <source>
        <dbReference type="ARBA" id="ARBA00023145"/>
    </source>
</evidence>
<keyword evidence="14" id="KW-0862">Zinc</keyword>
<feature type="domain" description="Peptidase M28" evidence="22">
    <location>
        <begin position="12"/>
        <end position="201"/>
    </location>
</feature>
<dbReference type="InterPro" id="IPR039866">
    <property type="entry name" value="CPQ"/>
</dbReference>
<dbReference type="VEuPathDB" id="VectorBase:HLOH_063326"/>
<reference evidence="23 24" key="1">
    <citation type="journal article" date="2020" name="Cell">
        <title>Large-Scale Comparative Analyses of Tick Genomes Elucidate Their Genetic Diversity and Vector Capacities.</title>
        <authorList>
            <consortium name="Tick Genome and Microbiome Consortium (TIGMIC)"/>
            <person name="Jia N."/>
            <person name="Wang J."/>
            <person name="Shi W."/>
            <person name="Du L."/>
            <person name="Sun Y."/>
            <person name="Zhan W."/>
            <person name="Jiang J.F."/>
            <person name="Wang Q."/>
            <person name="Zhang B."/>
            <person name="Ji P."/>
            <person name="Bell-Sakyi L."/>
            <person name="Cui X.M."/>
            <person name="Yuan T.T."/>
            <person name="Jiang B.G."/>
            <person name="Yang W.F."/>
            <person name="Lam T.T."/>
            <person name="Chang Q.C."/>
            <person name="Ding S.J."/>
            <person name="Wang X.J."/>
            <person name="Zhu J.G."/>
            <person name="Ruan X.D."/>
            <person name="Zhao L."/>
            <person name="Wei J.T."/>
            <person name="Ye R.Z."/>
            <person name="Que T.C."/>
            <person name="Du C.H."/>
            <person name="Zhou Y.H."/>
            <person name="Cheng J.X."/>
            <person name="Dai P.F."/>
            <person name="Guo W.B."/>
            <person name="Han X.H."/>
            <person name="Huang E.J."/>
            <person name="Li L.F."/>
            <person name="Wei W."/>
            <person name="Gao Y.C."/>
            <person name="Liu J.Z."/>
            <person name="Shao H.Z."/>
            <person name="Wang X."/>
            <person name="Wang C.C."/>
            <person name="Yang T.C."/>
            <person name="Huo Q.B."/>
            <person name="Li W."/>
            <person name="Chen H.Y."/>
            <person name="Chen S.E."/>
            <person name="Zhou L.G."/>
            <person name="Ni X.B."/>
            <person name="Tian J.H."/>
            <person name="Sheng Y."/>
            <person name="Liu T."/>
            <person name="Pan Y.S."/>
            <person name="Xia L.Y."/>
            <person name="Li J."/>
            <person name="Zhao F."/>
            <person name="Cao W.C."/>
        </authorList>
    </citation>
    <scope>NUCLEOTIDE SEQUENCE [LARGE SCALE GENOMIC DNA]</scope>
    <source>
        <strain evidence="23">HaeL-2018</strain>
    </source>
</reference>
<protein>
    <recommendedName>
        <fullName evidence="6">Carboxypeptidase Q</fullName>
    </recommendedName>
    <alternativeName>
        <fullName evidence="21">Plasma glutamate carboxypeptidase</fullName>
    </alternativeName>
</protein>
<evidence type="ECO:0000256" key="3">
    <source>
        <dbReference type="ARBA" id="ARBA00004555"/>
    </source>
</evidence>
<dbReference type="Proteomes" id="UP000821853">
    <property type="component" value="Chromosome 5"/>
</dbReference>
<proteinExistence type="inferred from homology"/>
<sequence>MKNEHKKGMSRNIVADIVGSVYPNQFVILGAHTDTWDVGQGVVDDGGGVYIGLAAIALARQLPRRPRRTLRLVLFTSEENGLIGSAEFARKHRKEMGNVSLALESDSGTFAPLGLTTKSKNKVTRCILQRVLSLLAPIGATRLEDAGQRGSDVLNLAKFGVPASTLLNRNERYFDYHHSRADTVTAENSRDLDLCAAFWAAVGYVFADLREMLPR</sequence>
<evidence type="ECO:0000256" key="14">
    <source>
        <dbReference type="ARBA" id="ARBA00022833"/>
    </source>
</evidence>
<evidence type="ECO:0000256" key="11">
    <source>
        <dbReference type="ARBA" id="ARBA00022729"/>
    </source>
</evidence>
<keyword evidence="8" id="KW-0121">Carboxypeptidase</keyword>
<evidence type="ECO:0000256" key="20">
    <source>
        <dbReference type="ARBA" id="ARBA00025833"/>
    </source>
</evidence>
<dbReference type="Gene3D" id="3.40.630.10">
    <property type="entry name" value="Zn peptidases"/>
    <property type="match status" value="1"/>
</dbReference>
<keyword evidence="17" id="KW-0865">Zymogen</keyword>
<evidence type="ECO:0000256" key="8">
    <source>
        <dbReference type="ARBA" id="ARBA00022645"/>
    </source>
</evidence>
<comment type="subunit">
    <text evidence="20">Homodimer. The monomeric form is inactive while the homodimer is active.</text>
</comment>
<keyword evidence="12" id="KW-0378">Hydrolase</keyword>
<dbReference type="GO" id="GO:0005794">
    <property type="term" value="C:Golgi apparatus"/>
    <property type="evidence" value="ECO:0007669"/>
    <property type="project" value="UniProtKB-SubCell"/>
</dbReference>
<evidence type="ECO:0000313" key="23">
    <source>
        <dbReference type="EMBL" id="KAH9376269.1"/>
    </source>
</evidence>
<evidence type="ECO:0000256" key="1">
    <source>
        <dbReference type="ARBA" id="ARBA00004240"/>
    </source>
</evidence>
<evidence type="ECO:0000256" key="12">
    <source>
        <dbReference type="ARBA" id="ARBA00022801"/>
    </source>
</evidence>
<keyword evidence="13" id="KW-0256">Endoplasmic reticulum</keyword>
<evidence type="ECO:0000256" key="16">
    <source>
        <dbReference type="ARBA" id="ARBA00023049"/>
    </source>
</evidence>
<comment type="subcellular location">
    <subcellularLocation>
        <location evidence="1">Endoplasmic reticulum</location>
    </subcellularLocation>
    <subcellularLocation>
        <location evidence="3">Golgi apparatus</location>
    </subcellularLocation>
    <subcellularLocation>
        <location evidence="2">Lysosome</location>
    </subcellularLocation>
    <subcellularLocation>
        <location evidence="4">Secreted</location>
    </subcellularLocation>
</comment>
<organism evidence="23 24">
    <name type="scientific">Haemaphysalis longicornis</name>
    <name type="common">Bush tick</name>
    <dbReference type="NCBI Taxonomy" id="44386"/>
    <lineage>
        <taxon>Eukaryota</taxon>
        <taxon>Metazoa</taxon>
        <taxon>Ecdysozoa</taxon>
        <taxon>Arthropoda</taxon>
        <taxon>Chelicerata</taxon>
        <taxon>Arachnida</taxon>
        <taxon>Acari</taxon>
        <taxon>Parasitiformes</taxon>
        <taxon>Ixodida</taxon>
        <taxon>Ixodoidea</taxon>
        <taxon>Ixodidae</taxon>
        <taxon>Haemaphysalinae</taxon>
        <taxon>Haemaphysalis</taxon>
    </lineage>
</organism>
<evidence type="ECO:0000256" key="2">
    <source>
        <dbReference type="ARBA" id="ARBA00004371"/>
    </source>
</evidence>
<evidence type="ECO:0000256" key="4">
    <source>
        <dbReference type="ARBA" id="ARBA00004613"/>
    </source>
</evidence>
<evidence type="ECO:0000259" key="22">
    <source>
        <dbReference type="Pfam" id="PF04389"/>
    </source>
</evidence>
<evidence type="ECO:0000256" key="21">
    <source>
        <dbReference type="ARBA" id="ARBA00033328"/>
    </source>
</evidence>
<dbReference type="EMBL" id="JABSTR010000007">
    <property type="protein sequence ID" value="KAH9376269.1"/>
    <property type="molecule type" value="Genomic_DNA"/>
</dbReference>
<dbReference type="InterPro" id="IPR007484">
    <property type="entry name" value="Peptidase_M28"/>
</dbReference>
<keyword evidence="11" id="KW-0732">Signal</keyword>
<dbReference type="GO" id="GO:0070573">
    <property type="term" value="F:metallodipeptidase activity"/>
    <property type="evidence" value="ECO:0007669"/>
    <property type="project" value="InterPro"/>
</dbReference>
<dbReference type="GO" id="GO:0006508">
    <property type="term" value="P:proteolysis"/>
    <property type="evidence" value="ECO:0007669"/>
    <property type="project" value="UniProtKB-KW"/>
</dbReference>
<comment type="similarity">
    <text evidence="5">Belongs to the peptidase M28 family.</text>
</comment>
<dbReference type="PANTHER" id="PTHR12053:SF3">
    <property type="entry name" value="CARBOXYPEPTIDASE Q"/>
    <property type="match status" value="1"/>
</dbReference>
<dbReference type="SUPFAM" id="SSF53187">
    <property type="entry name" value="Zn-dependent exopeptidases"/>
    <property type="match status" value="1"/>
</dbReference>
<keyword evidence="24" id="KW-1185">Reference proteome</keyword>
<evidence type="ECO:0000313" key="24">
    <source>
        <dbReference type="Proteomes" id="UP000821853"/>
    </source>
</evidence>
<dbReference type="Pfam" id="PF04389">
    <property type="entry name" value="Peptidase_M28"/>
    <property type="match status" value="1"/>
</dbReference>
<evidence type="ECO:0000256" key="7">
    <source>
        <dbReference type="ARBA" id="ARBA00022525"/>
    </source>
</evidence>
<dbReference type="GO" id="GO:0004180">
    <property type="term" value="F:carboxypeptidase activity"/>
    <property type="evidence" value="ECO:0007669"/>
    <property type="project" value="UniProtKB-KW"/>
</dbReference>
<keyword evidence="19" id="KW-0458">Lysosome</keyword>
<comment type="caution">
    <text evidence="23">The sequence shown here is derived from an EMBL/GenBank/DDBJ whole genome shotgun (WGS) entry which is preliminary data.</text>
</comment>
<name>A0A9J6GKZ5_HAELO</name>
<dbReference type="GO" id="GO:0046872">
    <property type="term" value="F:metal ion binding"/>
    <property type="evidence" value="ECO:0007669"/>
    <property type="project" value="UniProtKB-KW"/>
</dbReference>